<dbReference type="InterPro" id="IPR026895">
    <property type="entry name" value="EMC1"/>
</dbReference>
<dbReference type="PANTHER" id="PTHR21573:SF0">
    <property type="entry name" value="ER MEMBRANE PROTEIN COMPLEX SUBUNIT 1"/>
    <property type="match status" value="1"/>
</dbReference>
<dbReference type="Pfam" id="PF07774">
    <property type="entry name" value="EMC1_C"/>
    <property type="match status" value="1"/>
</dbReference>
<keyword evidence="5 11" id="KW-0812">Transmembrane</keyword>
<dbReference type="Pfam" id="PF25293">
    <property type="entry name" value="Beta-prop_EMC1_N"/>
    <property type="match status" value="1"/>
</dbReference>
<feature type="domain" description="ER membrane protein complex subunit 1 C-terminal" evidence="12">
    <location>
        <begin position="804"/>
        <end position="1021"/>
    </location>
</feature>
<dbReference type="AlphaFoldDB" id="A0A8T0IQ38"/>
<dbReference type="EMBL" id="CM026423">
    <property type="protein sequence ID" value="KAG0584533.1"/>
    <property type="molecule type" value="Genomic_DNA"/>
</dbReference>
<organism evidence="14 15">
    <name type="scientific">Ceratodon purpureus</name>
    <name type="common">Fire moss</name>
    <name type="synonym">Dicranum purpureum</name>
    <dbReference type="NCBI Taxonomy" id="3225"/>
    <lineage>
        <taxon>Eukaryota</taxon>
        <taxon>Viridiplantae</taxon>
        <taxon>Streptophyta</taxon>
        <taxon>Embryophyta</taxon>
        <taxon>Bryophyta</taxon>
        <taxon>Bryophytina</taxon>
        <taxon>Bryopsida</taxon>
        <taxon>Dicranidae</taxon>
        <taxon>Pseudoditrichales</taxon>
        <taxon>Ditrichaceae</taxon>
        <taxon>Ceratodon</taxon>
    </lineage>
</organism>
<dbReference type="GO" id="GO:0072546">
    <property type="term" value="C:EMC complex"/>
    <property type="evidence" value="ECO:0007669"/>
    <property type="project" value="InterPro"/>
</dbReference>
<comment type="subunit">
    <text evidence="3">Component of the ER membrane protein complex (EMC).</text>
</comment>
<dbReference type="GO" id="GO:0034975">
    <property type="term" value="P:protein folding in endoplasmic reticulum"/>
    <property type="evidence" value="ECO:0007669"/>
    <property type="project" value="TreeGrafter"/>
</dbReference>
<evidence type="ECO:0000313" key="14">
    <source>
        <dbReference type="EMBL" id="KAG0584533.1"/>
    </source>
</evidence>
<evidence type="ECO:0000256" key="8">
    <source>
        <dbReference type="ARBA" id="ARBA00022989"/>
    </source>
</evidence>
<proteinExistence type="inferred from homology"/>
<evidence type="ECO:0000256" key="5">
    <source>
        <dbReference type="ARBA" id="ARBA00022692"/>
    </source>
</evidence>
<feature type="domain" description="EMC1 first beta-propeller" evidence="13">
    <location>
        <begin position="49"/>
        <end position="446"/>
    </location>
</feature>
<evidence type="ECO:0000256" key="11">
    <source>
        <dbReference type="SAM" id="Phobius"/>
    </source>
</evidence>
<keyword evidence="15" id="KW-1185">Reference proteome</keyword>
<protein>
    <recommendedName>
        <fullName evidence="4">ER membrane protein complex subunit 1</fullName>
    </recommendedName>
</protein>
<evidence type="ECO:0000256" key="7">
    <source>
        <dbReference type="ARBA" id="ARBA00022824"/>
    </source>
</evidence>
<dbReference type="PANTHER" id="PTHR21573">
    <property type="entry name" value="ER MEMBRANE PROTEIN COMPLEX SUBUNIT 1"/>
    <property type="match status" value="1"/>
</dbReference>
<accession>A0A8T0IQ38</accession>
<evidence type="ECO:0000256" key="1">
    <source>
        <dbReference type="ARBA" id="ARBA00004115"/>
    </source>
</evidence>
<dbReference type="Gene3D" id="2.130.10.10">
    <property type="entry name" value="YVTN repeat-like/Quinoprotein amine dehydrogenase"/>
    <property type="match status" value="1"/>
</dbReference>
<sequence length="1022" mass="113124">MRHWIGCFVKGIRIFGEARGGWMVVAMASPRLLLLVVAVALFLSSPCHAIYEDQVGVRDWHQQYIGRVKHAVFQTQGAGRKRVVVATEENALASLNLRTGEIYWRHVFGATDSIDALEVSMGKYVITLSKGHIVRAWHLPDGALLWETRIHANLGFNLGLVKMPVDIDDDKINDLLVFSGSFLTAISGADGTLLWQVDAAASKNIFIEKVVLPTEESKAYGVGFYGINGLALVEIDLKTGDLSELKTAETAGILSTDHLHVTKDFAVALHSDAENLVVALINPSSESLTLVETPVRSLLTNPGTTLKLLSTKLEGAISLSSDDQTVILAVDSSSGKLSLVERLTGAVTVSDSLSVLDEKHATAMIEFSVEGNAQNVFNLRVHGTDFSDEIQKETVKLPSHRGLVQKVFLNAYVRTDRSHGFRALVVGEDDSLSLLQQGEVVWTREDGLASIVEATTAELPLERDGVSVAEVEHDLAEWLKGHIMKLKATLFLATPDELAAVQKARLNLADKTKPTRDHNGFRKLLLVLTKSGKISALHTGDGHVVWSLLVPSLRASYGGPAFVPRKLLQWQVPHQHALDENPVVLIIAQADPGYDVKSALSWVDAHKGTELQSVKLSFPVMRVVSIPLTDSSEQRLHLLIDNLRRGHLFPATEESLALFLKYKENAYFYEVDDADQKMHGYGMKDLVDPNLVDIKEGYVFETEKLWSIVFPSETEAITAVVTRRPDEVSHTQTKVLPNRDVLFKYLNKNLVFVATVTPKNKDVVGTANPEDSTLVAYLIDTVSGRILHRISHPNMQGPVHAVVSENWVVYHYFNLRQRRYEMSVLEIYDQSRLPDKGVVQLMLGQHNSSVPISSYSPINLEVKGQSYYFTFTLKSMAVTSTAKGITAKQLLLGTVTDQVLALDKRLFDPRRTPTPTPAELEEGLLPLTDSIPINPQSYLTHSYQVEGLRGMLTIPARLESTSLVFAYGLDLFYTHTAPSKIYDSLTEDFSYALLLITIIALLVAIVVTYVLSERRELAEKWK</sequence>
<dbReference type="InterPro" id="IPR058545">
    <property type="entry name" value="Beta-prop_EMC1_1st"/>
</dbReference>
<evidence type="ECO:0000256" key="9">
    <source>
        <dbReference type="ARBA" id="ARBA00023136"/>
    </source>
</evidence>
<keyword evidence="10" id="KW-0325">Glycoprotein</keyword>
<keyword evidence="8 11" id="KW-1133">Transmembrane helix</keyword>
<feature type="transmembrane region" description="Helical" evidence="11">
    <location>
        <begin position="989"/>
        <end position="1012"/>
    </location>
</feature>
<dbReference type="InterPro" id="IPR011047">
    <property type="entry name" value="Quinoprotein_ADH-like_sf"/>
</dbReference>
<comment type="subcellular location">
    <subcellularLocation>
        <location evidence="1">Endoplasmic reticulum membrane</location>
        <topology evidence="1">Single-pass type I membrane protein</topology>
    </subcellularLocation>
</comment>
<gene>
    <name evidence="14" type="ORF">KC19_3G216100</name>
</gene>
<keyword evidence="7" id="KW-0256">Endoplasmic reticulum</keyword>
<evidence type="ECO:0000256" key="10">
    <source>
        <dbReference type="ARBA" id="ARBA00023180"/>
    </source>
</evidence>
<evidence type="ECO:0000256" key="6">
    <source>
        <dbReference type="ARBA" id="ARBA00022729"/>
    </source>
</evidence>
<comment type="similarity">
    <text evidence="2">Belongs to the EMC1 family.</text>
</comment>
<evidence type="ECO:0000256" key="4">
    <source>
        <dbReference type="ARBA" id="ARBA00020824"/>
    </source>
</evidence>
<evidence type="ECO:0000313" key="15">
    <source>
        <dbReference type="Proteomes" id="UP000822688"/>
    </source>
</evidence>
<keyword evidence="9 11" id="KW-0472">Membrane</keyword>
<reference evidence="14" key="1">
    <citation type="submission" date="2020-06" db="EMBL/GenBank/DDBJ databases">
        <title>WGS assembly of Ceratodon purpureus strain R40.</title>
        <authorList>
            <person name="Carey S.B."/>
            <person name="Jenkins J."/>
            <person name="Shu S."/>
            <person name="Lovell J.T."/>
            <person name="Sreedasyam A."/>
            <person name="Maumus F."/>
            <person name="Tiley G.P."/>
            <person name="Fernandez-Pozo N."/>
            <person name="Barry K."/>
            <person name="Chen C."/>
            <person name="Wang M."/>
            <person name="Lipzen A."/>
            <person name="Daum C."/>
            <person name="Saski C.A."/>
            <person name="Payton A.C."/>
            <person name="Mcbreen J.C."/>
            <person name="Conrad R.E."/>
            <person name="Kollar L.M."/>
            <person name="Olsson S."/>
            <person name="Huttunen S."/>
            <person name="Landis J.B."/>
            <person name="Wickett N.J."/>
            <person name="Johnson M.G."/>
            <person name="Rensing S.A."/>
            <person name="Grimwood J."/>
            <person name="Schmutz J."/>
            <person name="Mcdaniel S.F."/>
        </authorList>
    </citation>
    <scope>NUCLEOTIDE SEQUENCE</scope>
    <source>
        <strain evidence="14">R40</strain>
    </source>
</reference>
<comment type="caution">
    <text evidence="14">The sequence shown here is derived from an EMBL/GenBank/DDBJ whole genome shotgun (WGS) entry which is preliminary data.</text>
</comment>
<evidence type="ECO:0000259" key="13">
    <source>
        <dbReference type="Pfam" id="PF25293"/>
    </source>
</evidence>
<evidence type="ECO:0000256" key="2">
    <source>
        <dbReference type="ARBA" id="ARBA00007904"/>
    </source>
</evidence>
<evidence type="ECO:0000256" key="3">
    <source>
        <dbReference type="ARBA" id="ARBA00011276"/>
    </source>
</evidence>
<dbReference type="Proteomes" id="UP000822688">
    <property type="component" value="Chromosome 3"/>
</dbReference>
<dbReference type="InterPro" id="IPR015943">
    <property type="entry name" value="WD40/YVTN_repeat-like_dom_sf"/>
</dbReference>
<dbReference type="SUPFAM" id="SSF50998">
    <property type="entry name" value="Quinoprotein alcohol dehydrogenase-like"/>
    <property type="match status" value="1"/>
</dbReference>
<name>A0A8T0IQ38_CERPU</name>
<keyword evidence="6" id="KW-0732">Signal</keyword>
<dbReference type="InterPro" id="IPR011678">
    <property type="entry name" value="EMC1_C"/>
</dbReference>
<evidence type="ECO:0000259" key="12">
    <source>
        <dbReference type="Pfam" id="PF07774"/>
    </source>
</evidence>